<organism evidence="7 8">
    <name type="scientific">Actinacidiphila acididurans</name>
    <dbReference type="NCBI Taxonomy" id="2784346"/>
    <lineage>
        <taxon>Bacteria</taxon>
        <taxon>Bacillati</taxon>
        <taxon>Actinomycetota</taxon>
        <taxon>Actinomycetes</taxon>
        <taxon>Kitasatosporales</taxon>
        <taxon>Streptomycetaceae</taxon>
        <taxon>Actinacidiphila</taxon>
    </lineage>
</organism>
<dbReference type="Pfam" id="PF00107">
    <property type="entry name" value="ADH_zinc_N"/>
    <property type="match status" value="1"/>
</dbReference>
<keyword evidence="3" id="KW-0479">Metal-binding</keyword>
<dbReference type="InterPro" id="IPR036291">
    <property type="entry name" value="NAD(P)-bd_dom_sf"/>
</dbReference>
<evidence type="ECO:0000259" key="6">
    <source>
        <dbReference type="SMART" id="SM00829"/>
    </source>
</evidence>
<evidence type="ECO:0000256" key="5">
    <source>
        <dbReference type="ARBA" id="ARBA00023002"/>
    </source>
</evidence>
<dbReference type="EMBL" id="JADKYB010000001">
    <property type="protein sequence ID" value="MBM9503050.1"/>
    <property type="molecule type" value="Genomic_DNA"/>
</dbReference>
<keyword evidence="8" id="KW-1185">Reference proteome</keyword>
<comment type="similarity">
    <text evidence="2">Belongs to the zinc-containing alcohol dehydrogenase family.</text>
</comment>
<dbReference type="InterPro" id="IPR013154">
    <property type="entry name" value="ADH-like_N"/>
</dbReference>
<dbReference type="InterPro" id="IPR013149">
    <property type="entry name" value="ADH-like_C"/>
</dbReference>
<dbReference type="Gene3D" id="3.90.180.10">
    <property type="entry name" value="Medium-chain alcohol dehydrogenases, catalytic domain"/>
    <property type="match status" value="1"/>
</dbReference>
<accession>A0ABS2TI80</accession>
<dbReference type="Proteomes" id="UP000749040">
    <property type="component" value="Unassembled WGS sequence"/>
</dbReference>
<evidence type="ECO:0000256" key="2">
    <source>
        <dbReference type="ARBA" id="ARBA00008072"/>
    </source>
</evidence>
<sequence>MRAAVLTQFGAPLTVREVPDPEAGGGEVAVEVLATCVLPYAAEVFSGKRNYPLVPPVVPGLGGVGRIIHVGPDATRLHAGDLVWCDSTVRARDDALTPDITLQGWSSRGVGGARLARHLHDGSFAELMRVPTENVHPLPAVAGDDPARWAALGVHAIPYGGLLAGRLEAGETLLVSGATGNLGSSAVAVALAMGAGRVVTPGRNQAALDLLTDRFGPRVRPVRLTGDEPADQAAMSAAADGPIDMVIDLLPPSAPSSVARAAAMTVREYGRVVLMGGVGMLGGADLALPYPWIMRNSVTVRGQWMYPRTANVGIIRLLASGALDLAPERVRTFPLDAVNDAIAYAAAHGGPFDRTALTPPSAEKTDCSPHVPFGRCGDPPAAVTDRAGSAPSRDFRWAVRRSARTSRTPA</sequence>
<evidence type="ECO:0000256" key="3">
    <source>
        <dbReference type="ARBA" id="ARBA00022723"/>
    </source>
</evidence>
<dbReference type="PANTHER" id="PTHR43350:SF17">
    <property type="entry name" value="NAD-DEPENDENT ALCOHOL DEHYDROGENASE"/>
    <property type="match status" value="1"/>
</dbReference>
<feature type="domain" description="Enoyl reductase (ER)" evidence="6">
    <location>
        <begin position="10"/>
        <end position="350"/>
    </location>
</feature>
<comment type="caution">
    <text evidence="7">The sequence shown here is derived from an EMBL/GenBank/DDBJ whole genome shotgun (WGS) entry which is preliminary data.</text>
</comment>
<gene>
    <name evidence="7" type="ORF">ITX44_00550</name>
</gene>
<dbReference type="Pfam" id="PF08240">
    <property type="entry name" value="ADH_N"/>
    <property type="match status" value="1"/>
</dbReference>
<dbReference type="SMART" id="SM00829">
    <property type="entry name" value="PKS_ER"/>
    <property type="match status" value="1"/>
</dbReference>
<dbReference type="RefSeq" id="WP_205354937.1">
    <property type="nucleotide sequence ID" value="NZ_JADKYB010000001.1"/>
</dbReference>
<evidence type="ECO:0000256" key="4">
    <source>
        <dbReference type="ARBA" id="ARBA00022833"/>
    </source>
</evidence>
<dbReference type="Gene3D" id="3.40.50.720">
    <property type="entry name" value="NAD(P)-binding Rossmann-like Domain"/>
    <property type="match status" value="1"/>
</dbReference>
<evidence type="ECO:0000313" key="7">
    <source>
        <dbReference type="EMBL" id="MBM9503050.1"/>
    </source>
</evidence>
<proteinExistence type="inferred from homology"/>
<protein>
    <submittedName>
        <fullName evidence="7">Zinc-binding alcohol dehydrogenase family protein</fullName>
    </submittedName>
</protein>
<reference evidence="7 8" key="1">
    <citation type="submission" date="2021-01" db="EMBL/GenBank/DDBJ databases">
        <title>Streptomyces acididurans sp. nov., isolated from a peat swamp forest soil.</title>
        <authorList>
            <person name="Chantavorakit T."/>
            <person name="Duangmal K."/>
        </authorList>
    </citation>
    <scope>NUCLEOTIDE SEQUENCE [LARGE SCALE GENOMIC DNA]</scope>
    <source>
        <strain evidence="7 8">KK5PA1</strain>
    </source>
</reference>
<dbReference type="PANTHER" id="PTHR43350">
    <property type="entry name" value="NAD-DEPENDENT ALCOHOL DEHYDROGENASE"/>
    <property type="match status" value="1"/>
</dbReference>
<dbReference type="SUPFAM" id="SSF50129">
    <property type="entry name" value="GroES-like"/>
    <property type="match status" value="1"/>
</dbReference>
<keyword evidence="4" id="KW-0862">Zinc</keyword>
<keyword evidence="5" id="KW-0560">Oxidoreductase</keyword>
<evidence type="ECO:0000313" key="8">
    <source>
        <dbReference type="Proteomes" id="UP000749040"/>
    </source>
</evidence>
<dbReference type="InterPro" id="IPR011032">
    <property type="entry name" value="GroES-like_sf"/>
</dbReference>
<comment type="cofactor">
    <cofactor evidence="1">
        <name>Zn(2+)</name>
        <dbReference type="ChEBI" id="CHEBI:29105"/>
    </cofactor>
</comment>
<evidence type="ECO:0000256" key="1">
    <source>
        <dbReference type="ARBA" id="ARBA00001947"/>
    </source>
</evidence>
<dbReference type="SUPFAM" id="SSF51735">
    <property type="entry name" value="NAD(P)-binding Rossmann-fold domains"/>
    <property type="match status" value="1"/>
</dbReference>
<dbReference type="InterPro" id="IPR020843">
    <property type="entry name" value="ER"/>
</dbReference>
<name>A0ABS2TI80_9ACTN</name>